<dbReference type="Gene3D" id="3.40.50.1110">
    <property type="entry name" value="SGNH hydrolase"/>
    <property type="match status" value="1"/>
</dbReference>
<evidence type="ECO:0000256" key="1">
    <source>
        <dbReference type="ARBA" id="ARBA00008668"/>
    </source>
</evidence>
<dbReference type="GO" id="GO:0016788">
    <property type="term" value="F:hydrolase activity, acting on ester bonds"/>
    <property type="evidence" value="ECO:0007669"/>
    <property type="project" value="InterPro"/>
</dbReference>
<keyword evidence="7" id="KW-1185">Reference proteome</keyword>
<protein>
    <submittedName>
        <fullName evidence="6">Uncharacterized protein</fullName>
    </submittedName>
</protein>
<comment type="similarity">
    <text evidence="1">Belongs to the 'GDSL' lipolytic enzyme family.</text>
</comment>
<dbReference type="CDD" id="cd01837">
    <property type="entry name" value="SGNH_plant_lipase_like"/>
    <property type="match status" value="1"/>
</dbReference>
<feature type="chain" id="PRO_5029554116" evidence="5">
    <location>
        <begin position="23"/>
        <end position="373"/>
    </location>
</feature>
<comment type="caution">
    <text evidence="6">The sequence shown here is derived from an EMBL/GenBank/DDBJ whole genome shotgun (WGS) entry which is preliminary data.</text>
</comment>
<keyword evidence="3" id="KW-0378">Hydrolase</keyword>
<proteinExistence type="inferred from homology"/>
<reference evidence="6 7" key="1">
    <citation type="journal article" date="2020" name="IScience">
        <title>Genome Sequencing of the Endangered Kingdonia uniflora (Circaeasteraceae, Ranunculales) Reveals Potential Mechanisms of Evolutionary Specialization.</title>
        <authorList>
            <person name="Sun Y."/>
            <person name="Deng T."/>
            <person name="Zhang A."/>
            <person name="Moore M.J."/>
            <person name="Landis J.B."/>
            <person name="Lin N."/>
            <person name="Zhang H."/>
            <person name="Zhang X."/>
            <person name="Huang J."/>
            <person name="Zhang X."/>
            <person name="Sun H."/>
            <person name="Wang H."/>
        </authorList>
    </citation>
    <scope>NUCLEOTIDE SEQUENCE [LARGE SCALE GENOMIC DNA]</scope>
    <source>
        <strain evidence="6">TB1705</strain>
        <tissue evidence="6">Leaf</tissue>
    </source>
</reference>
<name>A0A7J7MRG0_9MAGN</name>
<evidence type="ECO:0000256" key="5">
    <source>
        <dbReference type="SAM" id="SignalP"/>
    </source>
</evidence>
<dbReference type="PANTHER" id="PTHR22835:SF546">
    <property type="entry name" value="GDSL-LIKE LIPASE_ACYLHYDROLASE"/>
    <property type="match status" value="1"/>
</dbReference>
<dbReference type="Proteomes" id="UP000541444">
    <property type="component" value="Unassembled WGS sequence"/>
</dbReference>
<evidence type="ECO:0000256" key="2">
    <source>
        <dbReference type="ARBA" id="ARBA00022729"/>
    </source>
</evidence>
<evidence type="ECO:0000256" key="3">
    <source>
        <dbReference type="ARBA" id="ARBA00022801"/>
    </source>
</evidence>
<dbReference type="InterPro" id="IPR001087">
    <property type="entry name" value="GDSL"/>
</dbReference>
<evidence type="ECO:0000313" key="6">
    <source>
        <dbReference type="EMBL" id="KAF6157501.1"/>
    </source>
</evidence>
<dbReference type="InterPro" id="IPR036514">
    <property type="entry name" value="SGNH_hydro_sf"/>
</dbReference>
<feature type="signal peptide" evidence="5">
    <location>
        <begin position="1"/>
        <end position="22"/>
    </location>
</feature>
<organism evidence="6 7">
    <name type="scientific">Kingdonia uniflora</name>
    <dbReference type="NCBI Taxonomy" id="39325"/>
    <lineage>
        <taxon>Eukaryota</taxon>
        <taxon>Viridiplantae</taxon>
        <taxon>Streptophyta</taxon>
        <taxon>Embryophyta</taxon>
        <taxon>Tracheophyta</taxon>
        <taxon>Spermatophyta</taxon>
        <taxon>Magnoliopsida</taxon>
        <taxon>Ranunculales</taxon>
        <taxon>Circaeasteraceae</taxon>
        <taxon>Kingdonia</taxon>
    </lineage>
</organism>
<dbReference type="InterPro" id="IPR035669">
    <property type="entry name" value="SGNH_plant_lipase-like"/>
</dbReference>
<dbReference type="PANTHER" id="PTHR22835">
    <property type="entry name" value="ZINC FINGER FYVE DOMAIN CONTAINING PROTEIN"/>
    <property type="match status" value="1"/>
</dbReference>
<dbReference type="AlphaFoldDB" id="A0A7J7MRG0"/>
<evidence type="ECO:0000313" key="7">
    <source>
        <dbReference type="Proteomes" id="UP000541444"/>
    </source>
</evidence>
<dbReference type="SUPFAM" id="SSF52266">
    <property type="entry name" value="SGNH hydrolase"/>
    <property type="match status" value="1"/>
</dbReference>
<accession>A0A7J7MRG0</accession>
<sequence length="373" mass="41336">MEFGRIFWFWVLSVGEVQMGFSLCSYPAIFNFGDSNSDTGGMSATFLPIPPPNGESFFGRPSGRACDGRLVVDFMAEHLGLPYLSPYLDSIWPNFGHGANFATGGSTIRPQNKTLFEAGVSPFSLNVQLWQFDQFKSRTIDLYNRANPDERSYLPKLEDFSNALYTIDIGQNDLTAGFRKMSEDQVQASIPEILDQFSDAVQRLYQLGARIFWIHNTGPIGCLPMTGIYFGGSSDLLDQLGCVRSHNDMAVEFNTQLKDRVCQLRGQLNQTSLIYVDVYAAKYGLISDAVNQGFTDPLHICCGYHELVIVGCGQKINVNGTEIYGASCGNPSTYVSWDGTHYSQAANHWIANSIFNGTLSDPQIPIDEACNFM</sequence>
<dbReference type="OrthoDB" id="1600564at2759"/>
<dbReference type="EMBL" id="JACGCM010001275">
    <property type="protein sequence ID" value="KAF6157501.1"/>
    <property type="molecule type" value="Genomic_DNA"/>
</dbReference>
<gene>
    <name evidence="6" type="ORF">GIB67_004439</name>
</gene>
<keyword evidence="2 5" id="KW-0732">Signal</keyword>
<keyword evidence="4" id="KW-0325">Glycoprotein</keyword>
<dbReference type="Pfam" id="PF00657">
    <property type="entry name" value="Lipase_GDSL"/>
    <property type="match status" value="1"/>
</dbReference>
<evidence type="ECO:0000256" key="4">
    <source>
        <dbReference type="ARBA" id="ARBA00023180"/>
    </source>
</evidence>